<accession>A0A8H6HSE9</accession>
<protein>
    <submittedName>
        <fullName evidence="1">Uncharacterized protein</fullName>
    </submittedName>
</protein>
<name>A0A8H6HSE9_9AGAR</name>
<sequence>MSQYRSYPAAWRTAGGWTYRDPQPREVRQLLDFPDKRGGLGIYLLKKADEGNLKVLEVALRSVDAKLAPPGIAYNLETAEQRRTREENCQNAVAGMLDVAKICVGFKDYEEFGPQLSYSPEHAGLVTFALRAPAADNPTGLISVALDCFYAIMNDIPIRDDWKTELLEQPETIDCFFVYFMLYEKLQTTEYRAHLPIRESLSRILGLYLTGPPHLHTTFITRILSVSKTARETILTSLISHAVGGMEDQFAENRENLCATAGILATYSTFSAVVIQDSRSFAMFYRHQLFNKLFEAFFVAAKRYAAWHSLHPAQHLPWGTISTAFFELFQAIIEKHDAPKLVLGAIKHNAIPCALICMAQSDLLAPGNNILACLNQCSHYLRVYLTNTSMYNAGPGELEQILTTSRVLRRITSNPLWSPIWDKILRKNVLFSLNRGPWAGFKPGKFES</sequence>
<evidence type="ECO:0000313" key="2">
    <source>
        <dbReference type="Proteomes" id="UP000521943"/>
    </source>
</evidence>
<organism evidence="1 2">
    <name type="scientific">Ephemerocybe angulata</name>
    <dbReference type="NCBI Taxonomy" id="980116"/>
    <lineage>
        <taxon>Eukaryota</taxon>
        <taxon>Fungi</taxon>
        <taxon>Dikarya</taxon>
        <taxon>Basidiomycota</taxon>
        <taxon>Agaricomycotina</taxon>
        <taxon>Agaricomycetes</taxon>
        <taxon>Agaricomycetidae</taxon>
        <taxon>Agaricales</taxon>
        <taxon>Agaricineae</taxon>
        <taxon>Psathyrellaceae</taxon>
        <taxon>Ephemerocybe</taxon>
    </lineage>
</organism>
<dbReference type="Proteomes" id="UP000521943">
    <property type="component" value="Unassembled WGS sequence"/>
</dbReference>
<proteinExistence type="predicted"/>
<comment type="caution">
    <text evidence="1">The sequence shown here is derived from an EMBL/GenBank/DDBJ whole genome shotgun (WGS) entry which is preliminary data.</text>
</comment>
<evidence type="ECO:0000313" key="1">
    <source>
        <dbReference type="EMBL" id="KAF6750946.1"/>
    </source>
</evidence>
<dbReference type="EMBL" id="JACGCI010000053">
    <property type="protein sequence ID" value="KAF6750946.1"/>
    <property type="molecule type" value="Genomic_DNA"/>
</dbReference>
<reference evidence="1 2" key="1">
    <citation type="submission" date="2020-07" db="EMBL/GenBank/DDBJ databases">
        <title>Comparative genomics of pyrophilous fungi reveals a link between fire events and developmental genes.</title>
        <authorList>
            <consortium name="DOE Joint Genome Institute"/>
            <person name="Steindorff A.S."/>
            <person name="Carver A."/>
            <person name="Calhoun S."/>
            <person name="Stillman K."/>
            <person name="Liu H."/>
            <person name="Lipzen A."/>
            <person name="Pangilinan J."/>
            <person name="Labutti K."/>
            <person name="Bruns T.D."/>
            <person name="Grigoriev I.V."/>
        </authorList>
    </citation>
    <scope>NUCLEOTIDE SEQUENCE [LARGE SCALE GENOMIC DNA]</scope>
    <source>
        <strain evidence="1 2">CBS 144469</strain>
    </source>
</reference>
<gene>
    <name evidence="1" type="ORF">DFP72DRAFT_851200</name>
</gene>
<dbReference type="AlphaFoldDB" id="A0A8H6HSE9"/>
<keyword evidence="2" id="KW-1185">Reference proteome</keyword>